<dbReference type="SUPFAM" id="SSF55785">
    <property type="entry name" value="PYP-like sensor domain (PAS domain)"/>
    <property type="match status" value="3"/>
</dbReference>
<reference evidence="13 14" key="1">
    <citation type="submission" date="2024-09" db="EMBL/GenBank/DDBJ databases">
        <authorList>
            <person name="Sun Q."/>
            <person name="Mori K."/>
        </authorList>
    </citation>
    <scope>NUCLEOTIDE SEQUENCE [LARGE SCALE GENOMIC DNA]</scope>
    <source>
        <strain evidence="13 14">JCM 12520</strain>
    </source>
</reference>
<keyword evidence="7" id="KW-0067">ATP-binding</keyword>
<evidence type="ECO:0000259" key="11">
    <source>
        <dbReference type="PROSITE" id="PS50112"/>
    </source>
</evidence>
<dbReference type="InterPro" id="IPR003661">
    <property type="entry name" value="HisK_dim/P_dom"/>
</dbReference>
<dbReference type="Pfam" id="PF00512">
    <property type="entry name" value="HisKA"/>
    <property type="match status" value="1"/>
</dbReference>
<dbReference type="InterPro" id="IPR000014">
    <property type="entry name" value="PAS"/>
</dbReference>
<evidence type="ECO:0000259" key="12">
    <source>
        <dbReference type="PROSITE" id="PS50113"/>
    </source>
</evidence>
<dbReference type="SUPFAM" id="SSF47384">
    <property type="entry name" value="Homodimeric domain of signal transducing histidine kinase"/>
    <property type="match status" value="1"/>
</dbReference>
<protein>
    <recommendedName>
        <fullName evidence="2">histidine kinase</fullName>
        <ecNumber evidence="2">2.7.13.3</ecNumber>
    </recommendedName>
</protein>
<evidence type="ECO:0000256" key="8">
    <source>
        <dbReference type="ARBA" id="ARBA00023012"/>
    </source>
</evidence>
<dbReference type="InterPro" id="IPR000700">
    <property type="entry name" value="PAS-assoc_C"/>
</dbReference>
<evidence type="ECO:0000313" key="14">
    <source>
        <dbReference type="Proteomes" id="UP001589619"/>
    </source>
</evidence>
<dbReference type="InterPro" id="IPR005467">
    <property type="entry name" value="His_kinase_dom"/>
</dbReference>
<evidence type="ECO:0000256" key="2">
    <source>
        <dbReference type="ARBA" id="ARBA00012438"/>
    </source>
</evidence>
<feature type="domain" description="Histidine kinase" evidence="10">
    <location>
        <begin position="506"/>
        <end position="710"/>
    </location>
</feature>
<evidence type="ECO:0000313" key="13">
    <source>
        <dbReference type="EMBL" id="MFB9752610.1"/>
    </source>
</evidence>
<evidence type="ECO:0000256" key="3">
    <source>
        <dbReference type="ARBA" id="ARBA00022553"/>
    </source>
</evidence>
<evidence type="ECO:0000256" key="5">
    <source>
        <dbReference type="ARBA" id="ARBA00022741"/>
    </source>
</evidence>
<evidence type="ECO:0000256" key="1">
    <source>
        <dbReference type="ARBA" id="ARBA00000085"/>
    </source>
</evidence>
<dbReference type="InterPro" id="IPR013767">
    <property type="entry name" value="PAS_fold"/>
</dbReference>
<dbReference type="CDD" id="cd00130">
    <property type="entry name" value="PAS"/>
    <property type="match status" value="2"/>
</dbReference>
<dbReference type="PANTHER" id="PTHR43065:SF34">
    <property type="entry name" value="SPORULATION KINASE A"/>
    <property type="match status" value="1"/>
</dbReference>
<dbReference type="Gene3D" id="3.30.565.10">
    <property type="entry name" value="Histidine kinase-like ATPase, C-terminal domain"/>
    <property type="match status" value="1"/>
</dbReference>
<dbReference type="InterPro" id="IPR036097">
    <property type="entry name" value="HisK_dim/P_sf"/>
</dbReference>
<dbReference type="SMART" id="SM00388">
    <property type="entry name" value="HisKA"/>
    <property type="match status" value="1"/>
</dbReference>
<dbReference type="PROSITE" id="PS50112">
    <property type="entry name" value="PAS"/>
    <property type="match status" value="2"/>
</dbReference>
<keyword evidence="4" id="KW-0808">Transferase</keyword>
<dbReference type="Pfam" id="PF13188">
    <property type="entry name" value="PAS_8"/>
    <property type="match status" value="1"/>
</dbReference>
<dbReference type="EMBL" id="JBHMAG010000012">
    <property type="protein sequence ID" value="MFB9752610.1"/>
    <property type="molecule type" value="Genomic_DNA"/>
</dbReference>
<dbReference type="Gene3D" id="1.10.287.130">
    <property type="match status" value="1"/>
</dbReference>
<dbReference type="PANTHER" id="PTHR43065">
    <property type="entry name" value="SENSOR HISTIDINE KINASE"/>
    <property type="match status" value="1"/>
</dbReference>
<name>A0ABV5VWB7_9BACL</name>
<dbReference type="EC" id="2.7.13.3" evidence="2"/>
<evidence type="ECO:0000256" key="9">
    <source>
        <dbReference type="SAM" id="Phobius"/>
    </source>
</evidence>
<keyword evidence="5" id="KW-0547">Nucleotide-binding</keyword>
<dbReference type="Gene3D" id="3.30.450.20">
    <property type="entry name" value="PAS domain"/>
    <property type="match status" value="3"/>
</dbReference>
<evidence type="ECO:0000256" key="6">
    <source>
        <dbReference type="ARBA" id="ARBA00022777"/>
    </source>
</evidence>
<dbReference type="Pfam" id="PF00989">
    <property type="entry name" value="PAS"/>
    <property type="match status" value="1"/>
</dbReference>
<comment type="caution">
    <text evidence="13">The sequence shown here is derived from an EMBL/GenBank/DDBJ whole genome shotgun (WGS) entry which is preliminary data.</text>
</comment>
<feature type="domain" description="PAS" evidence="11">
    <location>
        <begin position="114"/>
        <end position="185"/>
    </location>
</feature>
<dbReference type="SMART" id="SM00091">
    <property type="entry name" value="PAS"/>
    <property type="match status" value="3"/>
</dbReference>
<gene>
    <name evidence="13" type="ORF">ACFFNY_13670</name>
</gene>
<organism evidence="13 14">
    <name type="scientific">Paenibacillus hodogayensis</name>
    <dbReference type="NCBI Taxonomy" id="279208"/>
    <lineage>
        <taxon>Bacteria</taxon>
        <taxon>Bacillati</taxon>
        <taxon>Bacillota</taxon>
        <taxon>Bacilli</taxon>
        <taxon>Bacillales</taxon>
        <taxon>Paenibacillaceae</taxon>
        <taxon>Paenibacillus</taxon>
    </lineage>
</organism>
<keyword evidence="9" id="KW-0472">Membrane</keyword>
<dbReference type="InterPro" id="IPR035965">
    <property type="entry name" value="PAS-like_dom_sf"/>
</dbReference>
<feature type="domain" description="PAS" evidence="11">
    <location>
        <begin position="238"/>
        <end position="282"/>
    </location>
</feature>
<dbReference type="PROSITE" id="PS50113">
    <property type="entry name" value="PAC"/>
    <property type="match status" value="1"/>
</dbReference>
<dbReference type="SMART" id="SM00387">
    <property type="entry name" value="HATPase_c"/>
    <property type="match status" value="1"/>
</dbReference>
<keyword evidence="6" id="KW-0418">Kinase</keyword>
<dbReference type="RefSeq" id="WP_344903762.1">
    <property type="nucleotide sequence ID" value="NZ_BAAAYO010000001.1"/>
</dbReference>
<dbReference type="PROSITE" id="PS50109">
    <property type="entry name" value="HIS_KIN"/>
    <property type="match status" value="1"/>
</dbReference>
<feature type="domain" description="PAC" evidence="12">
    <location>
        <begin position="317"/>
        <end position="369"/>
    </location>
</feature>
<dbReference type="InterPro" id="IPR036890">
    <property type="entry name" value="HATPase_C_sf"/>
</dbReference>
<keyword evidence="3" id="KW-0597">Phosphoprotein</keyword>
<feature type="transmembrane region" description="Helical" evidence="9">
    <location>
        <begin position="12"/>
        <end position="29"/>
    </location>
</feature>
<dbReference type="PRINTS" id="PR00344">
    <property type="entry name" value="BCTRLSENSOR"/>
</dbReference>
<keyword evidence="8" id="KW-0902">Two-component regulatory system</keyword>
<keyword evidence="14" id="KW-1185">Reference proteome</keyword>
<dbReference type="Proteomes" id="UP001589619">
    <property type="component" value="Unassembled WGS sequence"/>
</dbReference>
<dbReference type="Pfam" id="PF13426">
    <property type="entry name" value="PAS_9"/>
    <property type="match status" value="1"/>
</dbReference>
<evidence type="ECO:0000259" key="10">
    <source>
        <dbReference type="PROSITE" id="PS50109"/>
    </source>
</evidence>
<dbReference type="CDD" id="cd00082">
    <property type="entry name" value="HisKA"/>
    <property type="match status" value="1"/>
</dbReference>
<proteinExistence type="predicted"/>
<dbReference type="InterPro" id="IPR004358">
    <property type="entry name" value="Sig_transdc_His_kin-like_C"/>
</dbReference>
<evidence type="ECO:0000256" key="7">
    <source>
        <dbReference type="ARBA" id="ARBA00022840"/>
    </source>
</evidence>
<dbReference type="NCBIfam" id="TIGR00229">
    <property type="entry name" value="sensory_box"/>
    <property type="match status" value="3"/>
</dbReference>
<feature type="transmembrane region" description="Helical" evidence="9">
    <location>
        <begin position="81"/>
        <end position="107"/>
    </location>
</feature>
<dbReference type="InterPro" id="IPR003594">
    <property type="entry name" value="HATPase_dom"/>
</dbReference>
<dbReference type="SUPFAM" id="SSF55874">
    <property type="entry name" value="ATPase domain of HSP90 chaperone/DNA topoisomerase II/histidine kinase"/>
    <property type="match status" value="1"/>
</dbReference>
<evidence type="ECO:0000256" key="4">
    <source>
        <dbReference type="ARBA" id="ARBA00022679"/>
    </source>
</evidence>
<keyword evidence="9" id="KW-0812">Transmembrane</keyword>
<dbReference type="Pfam" id="PF02518">
    <property type="entry name" value="HATPase_c"/>
    <property type="match status" value="1"/>
</dbReference>
<feature type="transmembrane region" description="Helical" evidence="9">
    <location>
        <begin position="41"/>
        <end position="61"/>
    </location>
</feature>
<keyword evidence="9" id="KW-1133">Transmembrane helix</keyword>
<accession>A0ABV5VWB7</accession>
<sequence>MNRILHAPNGWLVLLAYAAAIAISYTITVRIGGKRLWKDRIWLFASAAVLGIGLCTAHYMVMAAYRMPHEDAHSGHPAYSFFLRVVLPFFCSFVVLLLVGISVVAIMRKRLNEMELKYTTLFEQSPDLVLMIDKKGKITRANYRSAEVLGYEPEELLGRSILDLVCSEELNALQEGFIRFKAQQGLGLELGLARKSGERIEAGIVSIPLVTDGKLQGVCAVVKNMTEDKRLKEQLRKLTERHELLLNTMVEGVFGIDADSRVVFWNKAAEELTGYLSAEVIGLDMRELIRRPGPDGEPDSCRGCAIVKAMNARERCVVIDESFRAKDGTAFPVEYSVNPIVAAGSETAWAVVTFRDISERKRQENALLKSEEQYRTLVENLPDALVVVKGGKRLYANDTALRLFGAERSADTVKTSLFGEIDPLCISMQQSGMLDADREGPPGITEHRLFGPDDKEQDLEVVSFAAWYEGSPARYLLIRDVTELKRARELIQRSEKLSVAGELAAGIAHEIRNPLTAIKGFIQLIRHQMPISYYETILSEIGRIELIAGELLMLSKPQAVEFQRVDAKELIDKVVILLEAQAAAHNVELVKQFGSGPLFVNGEANQLKQVFINILKNSLEAMPSGGAVTMEVREEADTDEVAVVVRDEGVGISEEKLRLLGQPFYTTKEKGTGLGLMISLAIIENHGGRTQVYSQLGKGTQFYVFLPASRQNRPAGQKARE</sequence>
<comment type="catalytic activity">
    <reaction evidence="1">
        <text>ATP + protein L-histidine = ADP + protein N-phospho-L-histidine.</text>
        <dbReference type="EC" id="2.7.13.3"/>
    </reaction>
</comment>